<reference evidence="2" key="1">
    <citation type="journal article" date="2015" name="Front. Microbiol.">
        <title>Combining genomic sequencing methods to explore viral diversity and reveal potential virus-host interactions.</title>
        <authorList>
            <person name="Chow C.E."/>
            <person name="Winget D.M."/>
            <person name="White R.A.III."/>
            <person name="Hallam S.J."/>
            <person name="Suttle C.A."/>
        </authorList>
    </citation>
    <scope>NUCLEOTIDE SEQUENCE</scope>
    <source>
        <strain evidence="2">Oxic3_1</strain>
    </source>
</reference>
<name>A0A0F7L7V5_9VIRU</name>
<evidence type="ECO:0000256" key="1">
    <source>
        <dbReference type="SAM" id="Phobius"/>
    </source>
</evidence>
<sequence>MRSSQPQPPGILSANFFIPVAFVNFSILSPNPLDFISFYILQLHRSLDKLC</sequence>
<accession>A0A0F7L7V5</accession>
<keyword evidence="1" id="KW-0812">Transmembrane</keyword>
<reference evidence="2" key="2">
    <citation type="submission" date="2015-03" db="EMBL/GenBank/DDBJ databases">
        <authorList>
            <person name="Chow C.-E.T."/>
            <person name="Winget D.M."/>
            <person name="White R.A.III."/>
            <person name="Hallam S.J."/>
            <person name="Suttle C.A."/>
        </authorList>
    </citation>
    <scope>NUCLEOTIDE SEQUENCE</scope>
    <source>
        <strain evidence="2">Oxic3_1</strain>
    </source>
</reference>
<protein>
    <submittedName>
        <fullName evidence="2">Uncharacterized protein</fullName>
    </submittedName>
</protein>
<organism evidence="2">
    <name type="scientific">uncultured marine virus</name>
    <dbReference type="NCBI Taxonomy" id="186617"/>
    <lineage>
        <taxon>Viruses</taxon>
        <taxon>environmental samples</taxon>
    </lineage>
</organism>
<feature type="transmembrane region" description="Helical" evidence="1">
    <location>
        <begin position="16"/>
        <end position="41"/>
    </location>
</feature>
<proteinExistence type="predicted"/>
<keyword evidence="1" id="KW-1133">Transmembrane helix</keyword>
<keyword evidence="1" id="KW-0472">Membrane</keyword>
<dbReference type="EMBL" id="KR029607">
    <property type="protein sequence ID" value="AKH48649.1"/>
    <property type="molecule type" value="Genomic_DNA"/>
</dbReference>
<evidence type="ECO:0000313" key="2">
    <source>
        <dbReference type="EMBL" id="AKH48649.1"/>
    </source>
</evidence>